<keyword evidence="13" id="KW-1185">Reference proteome</keyword>
<dbReference type="PANTHER" id="PTHR45788">
    <property type="entry name" value="SUCCINATE/FUMARATE MITOCHONDRIAL TRANSPORTER-RELATED"/>
    <property type="match status" value="1"/>
</dbReference>
<evidence type="ECO:0000256" key="8">
    <source>
        <dbReference type="ARBA" id="ARBA00023136"/>
    </source>
</evidence>
<organism evidence="12 13">
    <name type="scientific">Nannochloropsis gaditana</name>
    <dbReference type="NCBI Taxonomy" id="72520"/>
    <lineage>
        <taxon>Eukaryota</taxon>
        <taxon>Sar</taxon>
        <taxon>Stramenopiles</taxon>
        <taxon>Ochrophyta</taxon>
        <taxon>Eustigmatophyceae</taxon>
        <taxon>Eustigmatales</taxon>
        <taxon>Monodopsidaceae</taxon>
        <taxon>Nannochloropsis</taxon>
    </lineage>
</organism>
<sequence length="340" mass="36949">MAPSTATATLDLKAPDTPATQKAVSTPKKKTFVHHLIAGGAAGFVESSICHPLDTIKTRMQLRQAGGSTHGLFMTAFRIVQKESFPALYKGLTAVYMGIVPKMAVRFSSFEAYKSYLAGADGKVSPVGTFLAGLGSGVTEAVLVVTPAEVCKIRLQAQFHSMADPVQLANRKYRNVLQTAVVVAREEGIGALYKGVVPTVMRQGINQAVNFTTYQAVKTAWLERQQRKELLPWESMLFGGLSGGLGPLVNNPLDVVKTRLQKQRIVEGQLPKYRGIFQAIPVIVSEEGVLALWKGITPRLMRIMPGQAITFMTYEFVSRHMKSVEDAVGDLAKKTASIAR</sequence>
<keyword evidence="5" id="KW-0677">Repeat</keyword>
<reference evidence="12 13" key="1">
    <citation type="journal article" date="2014" name="Mol. Plant">
        <title>Chromosome Scale Genome Assembly and Transcriptome Profiling of Nannochloropsis gaditana in Nitrogen Depletion.</title>
        <authorList>
            <person name="Corteggiani Carpinelli E."/>
            <person name="Telatin A."/>
            <person name="Vitulo N."/>
            <person name="Forcato C."/>
            <person name="D'Angelo M."/>
            <person name="Schiavon R."/>
            <person name="Vezzi A."/>
            <person name="Giacometti G.M."/>
            <person name="Morosinotto T."/>
            <person name="Valle G."/>
        </authorList>
    </citation>
    <scope>NUCLEOTIDE SEQUENCE [LARGE SCALE GENOMIC DNA]</scope>
    <source>
        <strain evidence="12 13">B-31</strain>
    </source>
</reference>
<dbReference type="PANTHER" id="PTHR45788:SF2">
    <property type="entry name" value="SUCCINATE_FUMARATE MITOCHONDRIAL TRANSPORTER"/>
    <property type="match status" value="1"/>
</dbReference>
<comment type="caution">
    <text evidence="12">The sequence shown here is derived from an EMBL/GenBank/DDBJ whole genome shotgun (WGS) entry which is preliminary data.</text>
</comment>
<evidence type="ECO:0000256" key="9">
    <source>
        <dbReference type="PROSITE-ProRule" id="PRU00282"/>
    </source>
</evidence>
<evidence type="ECO:0000256" key="10">
    <source>
        <dbReference type="RuleBase" id="RU000488"/>
    </source>
</evidence>
<keyword evidence="8 9" id="KW-0472">Membrane</keyword>
<evidence type="ECO:0000256" key="6">
    <source>
        <dbReference type="ARBA" id="ARBA00022989"/>
    </source>
</evidence>
<feature type="repeat" description="Solcar" evidence="9">
    <location>
        <begin position="234"/>
        <end position="320"/>
    </location>
</feature>
<comment type="similarity">
    <text evidence="2 10">Belongs to the mitochondrial carrier (TC 2.A.29) family.</text>
</comment>
<dbReference type="AlphaFoldDB" id="W7U0T5"/>
<dbReference type="GO" id="GO:0031966">
    <property type="term" value="C:mitochondrial membrane"/>
    <property type="evidence" value="ECO:0007669"/>
    <property type="project" value="UniProtKB-SubCell"/>
</dbReference>
<dbReference type="OrthoDB" id="1924968at2759"/>
<dbReference type="InterPro" id="IPR018108">
    <property type="entry name" value="MCP_transmembrane"/>
</dbReference>
<evidence type="ECO:0000256" key="2">
    <source>
        <dbReference type="ARBA" id="ARBA00006375"/>
    </source>
</evidence>
<feature type="repeat" description="Solcar" evidence="9">
    <location>
        <begin position="127"/>
        <end position="220"/>
    </location>
</feature>
<dbReference type="PROSITE" id="PS50920">
    <property type="entry name" value="SOLCAR"/>
    <property type="match status" value="3"/>
</dbReference>
<keyword evidence="3 10" id="KW-0813">Transport</keyword>
<dbReference type="EMBL" id="AZIL01000698">
    <property type="protein sequence ID" value="EWM26259.1"/>
    <property type="molecule type" value="Genomic_DNA"/>
</dbReference>
<evidence type="ECO:0000256" key="4">
    <source>
        <dbReference type="ARBA" id="ARBA00022692"/>
    </source>
</evidence>
<name>W7U0T5_9STRA</name>
<dbReference type="GO" id="GO:0005469">
    <property type="term" value="F:succinate:fumarate antiporter activity"/>
    <property type="evidence" value="ECO:0007669"/>
    <property type="project" value="TreeGrafter"/>
</dbReference>
<evidence type="ECO:0000313" key="12">
    <source>
        <dbReference type="EMBL" id="EWM26259.1"/>
    </source>
</evidence>
<comment type="subcellular location">
    <subcellularLocation>
        <location evidence="1">Mitochondrion membrane</location>
        <topology evidence="1">Multi-pass membrane protein</topology>
    </subcellularLocation>
</comment>
<dbReference type="Pfam" id="PF00153">
    <property type="entry name" value="Mito_carr"/>
    <property type="match status" value="3"/>
</dbReference>
<protein>
    <submittedName>
        <fullName evidence="12">Succinate fumarate mitochondrial transporter</fullName>
    </submittedName>
</protein>
<dbReference type="Proteomes" id="UP000019335">
    <property type="component" value="Chromosome 9"/>
</dbReference>
<dbReference type="InterPro" id="IPR023395">
    <property type="entry name" value="MCP_dom_sf"/>
</dbReference>
<feature type="repeat" description="Solcar" evidence="9">
    <location>
        <begin position="30"/>
        <end position="116"/>
    </location>
</feature>
<accession>W7U0T5</accession>
<dbReference type="PRINTS" id="PR00926">
    <property type="entry name" value="MITOCARRIER"/>
</dbReference>
<keyword evidence="7" id="KW-0496">Mitochondrion</keyword>
<dbReference type="InterPro" id="IPR049563">
    <property type="entry name" value="TXTP-like"/>
</dbReference>
<evidence type="ECO:0000256" key="11">
    <source>
        <dbReference type="SAM" id="MobiDB-lite"/>
    </source>
</evidence>
<dbReference type="SUPFAM" id="SSF103506">
    <property type="entry name" value="Mitochondrial carrier"/>
    <property type="match status" value="1"/>
</dbReference>
<keyword evidence="4 9" id="KW-0812">Transmembrane</keyword>
<dbReference type="InterPro" id="IPR002067">
    <property type="entry name" value="MCP"/>
</dbReference>
<keyword evidence="6" id="KW-1133">Transmembrane helix</keyword>
<feature type="region of interest" description="Disordered" evidence="11">
    <location>
        <begin position="1"/>
        <end position="23"/>
    </location>
</feature>
<evidence type="ECO:0000313" key="13">
    <source>
        <dbReference type="Proteomes" id="UP000019335"/>
    </source>
</evidence>
<proteinExistence type="inferred from homology"/>
<evidence type="ECO:0000256" key="7">
    <source>
        <dbReference type="ARBA" id="ARBA00023128"/>
    </source>
</evidence>
<gene>
    <name evidence="12" type="ORF">Naga_100025g13</name>
</gene>
<dbReference type="Gene3D" id="1.50.40.10">
    <property type="entry name" value="Mitochondrial carrier domain"/>
    <property type="match status" value="1"/>
</dbReference>
<evidence type="ECO:0000256" key="1">
    <source>
        <dbReference type="ARBA" id="ARBA00004225"/>
    </source>
</evidence>
<evidence type="ECO:0000256" key="5">
    <source>
        <dbReference type="ARBA" id="ARBA00022737"/>
    </source>
</evidence>
<evidence type="ECO:0000256" key="3">
    <source>
        <dbReference type="ARBA" id="ARBA00022448"/>
    </source>
</evidence>